<reference evidence="5 6" key="1">
    <citation type="submission" date="2021-06" db="EMBL/GenBank/DDBJ databases">
        <authorList>
            <person name="Criscuolo A."/>
        </authorList>
    </citation>
    <scope>NUCLEOTIDE SEQUENCE [LARGE SCALE GENOMIC DNA]</scope>
    <source>
        <strain evidence="6">CIP 111802</strain>
    </source>
</reference>
<dbReference type="Pfam" id="PF00561">
    <property type="entry name" value="Abhydrolase_1"/>
    <property type="match status" value="1"/>
</dbReference>
<sequence>MDCFVGYGEVELTDDLSGVAFPMAVMYPTSTPGKIEAVERFSMEVSINSEPKEGTFPLVIISHGTGGSHLLYRTLAHHLASNGFIVGMPEHPFNNRNNNTLAGTVDNLMNRPRHIRTAIDWFFASPRFMNVLKADAVALIGHSMGGYTALAVAGGAPTSFPNESPDGQPHQLSVATDPRVKALVLLAPASAWFKNAGALSGVDLPILMIVGDKDEHTPLIHAQFILDGVSDRTKIQYRIVENAGHYSFLSPFPEAMKSPSFPPSQDPAGFHRESFHRELNSEVLDFLMRQVHA</sequence>
<accession>A0ABN7TT86</accession>
<dbReference type="EMBL" id="CAJVCE010000024">
    <property type="protein sequence ID" value="CAG7654923.1"/>
    <property type="molecule type" value="Genomic_DNA"/>
</dbReference>
<evidence type="ECO:0000313" key="5">
    <source>
        <dbReference type="EMBL" id="CAG7654923.1"/>
    </source>
</evidence>
<keyword evidence="6" id="KW-1185">Reference proteome</keyword>
<organism evidence="5 6">
    <name type="scientific">Paenibacillus allorhizosphaerae</name>
    <dbReference type="NCBI Taxonomy" id="2849866"/>
    <lineage>
        <taxon>Bacteria</taxon>
        <taxon>Bacillati</taxon>
        <taxon>Bacillota</taxon>
        <taxon>Bacilli</taxon>
        <taxon>Bacillales</taxon>
        <taxon>Paenibacillaceae</taxon>
        <taxon>Paenibacillus</taxon>
    </lineage>
</organism>
<dbReference type="PIRSF" id="PIRSF031982">
    <property type="entry name" value="UCP031982_abhydr"/>
    <property type="match status" value="1"/>
</dbReference>
<comment type="caution">
    <text evidence="5">The sequence shown here is derived from an EMBL/GenBank/DDBJ whole genome shotgun (WGS) entry which is preliminary data.</text>
</comment>
<keyword evidence="2" id="KW-0442">Lipid degradation</keyword>
<evidence type="ECO:0000259" key="4">
    <source>
        <dbReference type="Pfam" id="PF00561"/>
    </source>
</evidence>
<name>A0ABN7TT86_9BACL</name>
<dbReference type="Proteomes" id="UP000730618">
    <property type="component" value="Unassembled WGS sequence"/>
</dbReference>
<feature type="domain" description="AB hydrolase-1" evidence="4">
    <location>
        <begin position="57"/>
        <end position="161"/>
    </location>
</feature>
<evidence type="ECO:0000313" key="6">
    <source>
        <dbReference type="Proteomes" id="UP000730618"/>
    </source>
</evidence>
<evidence type="ECO:0000256" key="3">
    <source>
        <dbReference type="ARBA" id="ARBA00023098"/>
    </source>
</evidence>
<evidence type="ECO:0000256" key="1">
    <source>
        <dbReference type="ARBA" id="ARBA00022801"/>
    </source>
</evidence>
<protein>
    <recommendedName>
        <fullName evidence="4">AB hydrolase-1 domain-containing protein</fullName>
    </recommendedName>
</protein>
<keyword evidence="3" id="KW-0443">Lipid metabolism</keyword>
<gene>
    <name evidence="5" type="ORF">PAECIP111802_05937</name>
</gene>
<dbReference type="RefSeq" id="WP_218102142.1">
    <property type="nucleotide sequence ID" value="NZ_CAJVCE010000024.1"/>
</dbReference>
<keyword evidence="1" id="KW-0378">Hydrolase</keyword>
<evidence type="ECO:0000256" key="2">
    <source>
        <dbReference type="ARBA" id="ARBA00022963"/>
    </source>
</evidence>
<dbReference type="PANTHER" id="PTHR10272:SF0">
    <property type="entry name" value="PLATELET-ACTIVATING FACTOR ACETYLHYDROLASE"/>
    <property type="match status" value="1"/>
</dbReference>
<dbReference type="PANTHER" id="PTHR10272">
    <property type="entry name" value="PLATELET-ACTIVATING FACTOR ACETYLHYDROLASE"/>
    <property type="match status" value="1"/>
</dbReference>
<dbReference type="InterPro" id="IPR000073">
    <property type="entry name" value="AB_hydrolase_1"/>
</dbReference>
<dbReference type="InterPro" id="IPR016986">
    <property type="entry name" value="UCP031982_abhydr"/>
</dbReference>
<proteinExistence type="predicted"/>